<dbReference type="PANTHER" id="PTHR43431:SF7">
    <property type="entry name" value="OXIDOREDUCTASE, SHORT CHAIN DEHYDROGENASE_REDUCTASE FAMILY (AFU_ORTHOLOGUE AFUA_5G14000)"/>
    <property type="match status" value="1"/>
</dbReference>
<dbReference type="Gene3D" id="3.40.50.720">
    <property type="entry name" value="NAD(P)-binding Rossmann-like Domain"/>
    <property type="match status" value="1"/>
</dbReference>
<proteinExistence type="predicted"/>
<sequence length="246" mass="26633">GRAVAQVFAKAYPVVLLSRSANSFEEVVNEIKSTGREAVGVVADLTSVESTRDGFAIISRLIPDRPLAAAVFNAGTLVRKPFLDLSATEFHDAFAKNAYIYSSAKLSSNPWNNTDSSNSGAGFNFSQAVLPLLLRSRQRESHPPTLIFTGATASLKGSSRFAPFAAGKFALRAVAQSLAREFGPQGVHVVHAIIDGIIDTPATKGWNVSGEKLDPHAIAHSYWYLHTQPQTAFTFELDLRPCSEKW</sequence>
<evidence type="ECO:0000313" key="2">
    <source>
        <dbReference type="Proteomes" id="UP000465221"/>
    </source>
</evidence>
<dbReference type="AlphaFoldDB" id="A0A8H3S3U2"/>
<dbReference type="InterPro" id="IPR036291">
    <property type="entry name" value="NAD(P)-bd_dom_sf"/>
</dbReference>
<organism evidence="1 2">
    <name type="scientific">Aspergillus udagawae</name>
    <dbReference type="NCBI Taxonomy" id="91492"/>
    <lineage>
        <taxon>Eukaryota</taxon>
        <taxon>Fungi</taxon>
        <taxon>Dikarya</taxon>
        <taxon>Ascomycota</taxon>
        <taxon>Pezizomycotina</taxon>
        <taxon>Eurotiomycetes</taxon>
        <taxon>Eurotiomycetidae</taxon>
        <taxon>Eurotiales</taxon>
        <taxon>Aspergillaceae</taxon>
        <taxon>Aspergillus</taxon>
        <taxon>Aspergillus subgen. Fumigati</taxon>
    </lineage>
</organism>
<evidence type="ECO:0000313" key="1">
    <source>
        <dbReference type="EMBL" id="GFF49843.1"/>
    </source>
</evidence>
<dbReference type="Pfam" id="PF00106">
    <property type="entry name" value="adh_short"/>
    <property type="match status" value="2"/>
</dbReference>
<dbReference type="SUPFAM" id="SSF51735">
    <property type="entry name" value="NAD(P)-binding Rossmann-fold domains"/>
    <property type="match status" value="1"/>
</dbReference>
<accession>A0A8H3S3U2</accession>
<dbReference type="InterPro" id="IPR002347">
    <property type="entry name" value="SDR_fam"/>
</dbReference>
<gene>
    <name evidence="1" type="ORF">IFM46972_08898</name>
</gene>
<dbReference type="EMBL" id="BLKC01000081">
    <property type="protein sequence ID" value="GFF49843.1"/>
    <property type="molecule type" value="Genomic_DNA"/>
</dbReference>
<reference evidence="1 2" key="1">
    <citation type="submission" date="2020-01" db="EMBL/GenBank/DDBJ databases">
        <title>Draft genome sequence of Aspergillus udagawae IFM 46972.</title>
        <authorList>
            <person name="Takahashi H."/>
            <person name="Yaguchi T."/>
        </authorList>
    </citation>
    <scope>NUCLEOTIDE SEQUENCE [LARGE SCALE GENOMIC DNA]</scope>
    <source>
        <strain evidence="1 2">IFM 46972</strain>
    </source>
</reference>
<dbReference type="Proteomes" id="UP000465221">
    <property type="component" value="Unassembled WGS sequence"/>
</dbReference>
<feature type="non-terminal residue" evidence="1">
    <location>
        <position position="1"/>
    </location>
</feature>
<protein>
    <submittedName>
        <fullName evidence="1">Uncharacterized oxidoreductase SAV2478, partial</fullName>
    </submittedName>
</protein>
<comment type="caution">
    <text evidence="1">The sequence shown here is derived from an EMBL/GenBank/DDBJ whole genome shotgun (WGS) entry which is preliminary data.</text>
</comment>
<name>A0A8H3S3U2_9EURO</name>
<dbReference type="PANTHER" id="PTHR43431">
    <property type="entry name" value="OXIDOREDUCTASE, SHORT CHAIN DEHYDROGENASE/REDUCTASE FAMILY (AFU_ORTHOLOGUE AFUA_5G14000)"/>
    <property type="match status" value="1"/>
</dbReference>